<accession>A0ABQ9BTC9</accession>
<keyword evidence="2" id="KW-1185">Reference proteome</keyword>
<dbReference type="EMBL" id="JAPFFI010000006">
    <property type="protein sequence ID" value="KAJ6390433.1"/>
    <property type="molecule type" value="Genomic_DNA"/>
</dbReference>
<evidence type="ECO:0000313" key="1">
    <source>
        <dbReference type="EMBL" id="KAJ6390433.1"/>
    </source>
</evidence>
<evidence type="ECO:0000313" key="2">
    <source>
        <dbReference type="Proteomes" id="UP001141253"/>
    </source>
</evidence>
<dbReference type="PANTHER" id="PTHR33702:SF5">
    <property type="entry name" value="OS01G0308600 PROTEIN"/>
    <property type="match status" value="1"/>
</dbReference>
<dbReference type="PANTHER" id="PTHR33702">
    <property type="entry name" value="BNAA09G40010D PROTEIN"/>
    <property type="match status" value="1"/>
</dbReference>
<name>A0ABQ9BTC9_9ROSI</name>
<gene>
    <name evidence="1" type="ORF">OIU77_024613</name>
</gene>
<protein>
    <submittedName>
        <fullName evidence="1">Uncharacterized protein</fullName>
    </submittedName>
</protein>
<reference evidence="1" key="2">
    <citation type="journal article" date="2023" name="Int. J. Mol. Sci.">
        <title>De Novo Assembly and Annotation of 11 Diverse Shrub Willow (Salix) Genomes Reveals Novel Gene Organization in Sex-Linked Regions.</title>
        <authorList>
            <person name="Hyden B."/>
            <person name="Feng K."/>
            <person name="Yates T.B."/>
            <person name="Jawdy S."/>
            <person name="Cereghino C."/>
            <person name="Smart L.B."/>
            <person name="Muchero W."/>
        </authorList>
    </citation>
    <scope>NUCLEOTIDE SEQUENCE</scope>
    <source>
        <tissue evidence="1">Shoot tip</tissue>
    </source>
</reference>
<proteinExistence type="predicted"/>
<reference evidence="1" key="1">
    <citation type="submission" date="2022-10" db="EMBL/GenBank/DDBJ databases">
        <authorList>
            <person name="Hyden B.L."/>
            <person name="Feng K."/>
            <person name="Yates T."/>
            <person name="Jawdy S."/>
            <person name="Smart L.B."/>
            <person name="Muchero W."/>
        </authorList>
    </citation>
    <scope>NUCLEOTIDE SEQUENCE</scope>
    <source>
        <tissue evidence="1">Shoot tip</tissue>
    </source>
</reference>
<organism evidence="1 2">
    <name type="scientific">Salix suchowensis</name>
    <dbReference type="NCBI Taxonomy" id="1278906"/>
    <lineage>
        <taxon>Eukaryota</taxon>
        <taxon>Viridiplantae</taxon>
        <taxon>Streptophyta</taxon>
        <taxon>Embryophyta</taxon>
        <taxon>Tracheophyta</taxon>
        <taxon>Spermatophyta</taxon>
        <taxon>Magnoliopsida</taxon>
        <taxon>eudicotyledons</taxon>
        <taxon>Gunneridae</taxon>
        <taxon>Pentapetalae</taxon>
        <taxon>rosids</taxon>
        <taxon>fabids</taxon>
        <taxon>Malpighiales</taxon>
        <taxon>Salicaceae</taxon>
        <taxon>Saliceae</taxon>
        <taxon>Salix</taxon>
    </lineage>
</organism>
<comment type="caution">
    <text evidence="1">The sequence shown here is derived from an EMBL/GenBank/DDBJ whole genome shotgun (WGS) entry which is preliminary data.</text>
</comment>
<sequence length="197" mass="22686">MVCKLCACVQLSPTRLLPLFAFILAHKLQKKSREKPEKIGNTRRGCCMEGVSARMHRKMKGYWSRRGYERINGSGRIRRNRPAEMGLGTTTSRRRRFTWRIKVRPKLKILKMSSPKKVFVWLRDAYVKMMLRFGNSRAIGDAGYGDRIAAFGARPIKEYDDKMIAEIYKSLVMAQGQLVPRDASRFGSMPKLTPIVE</sequence>
<dbReference type="Proteomes" id="UP001141253">
    <property type="component" value="Chromosome 2"/>
</dbReference>